<dbReference type="InterPro" id="IPR018062">
    <property type="entry name" value="HTH_AraC-typ_CS"/>
</dbReference>
<dbReference type="Gene3D" id="1.10.10.60">
    <property type="entry name" value="Homeodomain-like"/>
    <property type="match status" value="1"/>
</dbReference>
<dbReference type="RefSeq" id="WP_285234456.1">
    <property type="nucleotide sequence ID" value="NZ_CP116346.1"/>
</dbReference>
<dbReference type="Gene3D" id="3.40.50.880">
    <property type="match status" value="1"/>
</dbReference>
<dbReference type="SUPFAM" id="SSF46689">
    <property type="entry name" value="Homeodomain-like"/>
    <property type="match status" value="2"/>
</dbReference>
<dbReference type="GO" id="GO:0043565">
    <property type="term" value="F:sequence-specific DNA binding"/>
    <property type="evidence" value="ECO:0007669"/>
    <property type="project" value="InterPro"/>
</dbReference>
<dbReference type="InterPro" id="IPR050204">
    <property type="entry name" value="AraC_XylS_family_regulators"/>
</dbReference>
<dbReference type="PROSITE" id="PS01124">
    <property type="entry name" value="HTH_ARAC_FAMILY_2"/>
    <property type="match status" value="1"/>
</dbReference>
<keyword evidence="4" id="KW-0732">Signal</keyword>
<keyword evidence="1" id="KW-0805">Transcription regulation</keyword>
<dbReference type="InterPro" id="IPR009057">
    <property type="entry name" value="Homeodomain-like_sf"/>
</dbReference>
<dbReference type="PROSITE" id="PS00041">
    <property type="entry name" value="HTH_ARAC_FAMILY_1"/>
    <property type="match status" value="1"/>
</dbReference>
<dbReference type="EMBL" id="CP116346">
    <property type="protein sequence ID" value="WIT13344.1"/>
    <property type="molecule type" value="Genomic_DNA"/>
</dbReference>
<sequence length="340" mass="36593">MPGPIKLTRCAFLLLPGFGLQTLAGAMEALAAAKQLLDGEAYESLLLGAERSVTAGVGARLQCQPLAELGQLGDDAREPGLDAVFVVSDGAWQEQEALALAPALLPWLRACAARGLVLGGLGCGAAWLAEAGLLRGYRATLSWPHGAALAERHPEVLLSQHLYELDRDRLSCAGQQASQDLLLAWLGQRHGERIAQELAMALGLERLRGRDEHQRQSGRLGGAGNNGGSAKLAEAVALMEANLGEPLSTEDIAGLVGVSRRQLERLFKQHLDTLPARWYLSLRLERARRMLRQTSQSVLQIGLSCGFATASHFSNAYRAGFGCTPREERSRQSQAWRPPA</sequence>
<dbReference type="PANTHER" id="PTHR46796:SF13">
    <property type="entry name" value="HTH-TYPE TRANSCRIPTIONAL ACTIVATOR RHAS"/>
    <property type="match status" value="1"/>
</dbReference>
<dbReference type="InterPro" id="IPR029062">
    <property type="entry name" value="Class_I_gatase-like"/>
</dbReference>
<gene>
    <name evidence="6" type="ORF">PFX98_06960</name>
</gene>
<dbReference type="Proteomes" id="UP001177769">
    <property type="component" value="Chromosome"/>
</dbReference>
<accession>A0AA95NFM0</accession>
<keyword evidence="7" id="KW-1185">Reference proteome</keyword>
<dbReference type="PANTHER" id="PTHR46796">
    <property type="entry name" value="HTH-TYPE TRANSCRIPTIONAL ACTIVATOR RHAS-RELATED"/>
    <property type="match status" value="1"/>
</dbReference>
<protein>
    <submittedName>
        <fullName evidence="6">Helix-turn-helix domain-containing protein</fullName>
    </submittedName>
</protein>
<reference evidence="6" key="1">
    <citation type="submission" date="2023-01" db="EMBL/GenBank/DDBJ databases">
        <title>Whole genome sequence of Paucibacter sp. S2-9 isolated from pond sediment.</title>
        <authorList>
            <person name="Jung J.Y."/>
        </authorList>
    </citation>
    <scope>NUCLEOTIDE SEQUENCE</scope>
    <source>
        <strain evidence="6">S2-9</strain>
    </source>
</reference>
<dbReference type="SMART" id="SM00342">
    <property type="entry name" value="HTH_ARAC"/>
    <property type="match status" value="1"/>
</dbReference>
<proteinExistence type="predicted"/>
<feature type="domain" description="HTH araC/xylS-type" evidence="5">
    <location>
        <begin position="233"/>
        <end position="331"/>
    </location>
</feature>
<keyword evidence="3" id="KW-0804">Transcription</keyword>
<evidence type="ECO:0000313" key="6">
    <source>
        <dbReference type="EMBL" id="WIT13344.1"/>
    </source>
</evidence>
<dbReference type="InterPro" id="IPR018060">
    <property type="entry name" value="HTH_AraC"/>
</dbReference>
<dbReference type="GO" id="GO:0003700">
    <property type="term" value="F:DNA-binding transcription factor activity"/>
    <property type="evidence" value="ECO:0007669"/>
    <property type="project" value="InterPro"/>
</dbReference>
<feature type="signal peptide" evidence="4">
    <location>
        <begin position="1"/>
        <end position="26"/>
    </location>
</feature>
<name>A0AA95NFM0_9BURK</name>
<dbReference type="Pfam" id="PF12833">
    <property type="entry name" value="HTH_18"/>
    <property type="match status" value="1"/>
</dbReference>
<dbReference type="KEGG" id="pais:PFX98_06960"/>
<keyword evidence="2" id="KW-0238">DNA-binding</keyword>
<evidence type="ECO:0000313" key="7">
    <source>
        <dbReference type="Proteomes" id="UP001177769"/>
    </source>
</evidence>
<evidence type="ECO:0000256" key="4">
    <source>
        <dbReference type="SAM" id="SignalP"/>
    </source>
</evidence>
<dbReference type="AlphaFoldDB" id="A0AA95NFM0"/>
<dbReference type="SUPFAM" id="SSF52317">
    <property type="entry name" value="Class I glutamine amidotransferase-like"/>
    <property type="match status" value="1"/>
</dbReference>
<evidence type="ECO:0000259" key="5">
    <source>
        <dbReference type="PROSITE" id="PS01124"/>
    </source>
</evidence>
<evidence type="ECO:0000256" key="2">
    <source>
        <dbReference type="ARBA" id="ARBA00023125"/>
    </source>
</evidence>
<evidence type="ECO:0000256" key="3">
    <source>
        <dbReference type="ARBA" id="ARBA00023163"/>
    </source>
</evidence>
<organism evidence="6 7">
    <name type="scientific">Paucibacter sediminis</name>
    <dbReference type="NCBI Taxonomy" id="3019553"/>
    <lineage>
        <taxon>Bacteria</taxon>
        <taxon>Pseudomonadati</taxon>
        <taxon>Pseudomonadota</taxon>
        <taxon>Betaproteobacteria</taxon>
        <taxon>Burkholderiales</taxon>
        <taxon>Sphaerotilaceae</taxon>
        <taxon>Roseateles</taxon>
    </lineage>
</organism>
<feature type="chain" id="PRO_5041682676" evidence="4">
    <location>
        <begin position="27"/>
        <end position="340"/>
    </location>
</feature>
<evidence type="ECO:0000256" key="1">
    <source>
        <dbReference type="ARBA" id="ARBA00023015"/>
    </source>
</evidence>